<dbReference type="EC" id="3.6.1.28" evidence="6"/>
<evidence type="ECO:0000256" key="8">
    <source>
        <dbReference type="ARBA" id="ARBA00022490"/>
    </source>
</evidence>
<dbReference type="Gene3D" id="2.40.320.10">
    <property type="entry name" value="Hypothetical Protein Pfu-838710-001"/>
    <property type="match status" value="1"/>
</dbReference>
<comment type="catalytic activity">
    <reaction evidence="13">
        <text>thiamine triphosphate + H2O = thiamine diphosphate + phosphate + H(+)</text>
        <dbReference type="Rhea" id="RHEA:11744"/>
        <dbReference type="ChEBI" id="CHEBI:15377"/>
        <dbReference type="ChEBI" id="CHEBI:15378"/>
        <dbReference type="ChEBI" id="CHEBI:43474"/>
        <dbReference type="ChEBI" id="CHEBI:58937"/>
        <dbReference type="ChEBI" id="CHEBI:58938"/>
        <dbReference type="EC" id="3.6.1.28"/>
    </reaction>
</comment>
<dbReference type="EMBL" id="JACAGB010000001">
    <property type="protein sequence ID" value="KAF6393999.1"/>
    <property type="molecule type" value="Genomic_DNA"/>
</dbReference>
<dbReference type="PANTHER" id="PTHR14586:SF1">
    <property type="entry name" value="THIAMINE-TRIPHOSPHATASE"/>
    <property type="match status" value="1"/>
</dbReference>
<dbReference type="InterPro" id="IPR023577">
    <property type="entry name" value="CYTH_domain"/>
</dbReference>
<keyword evidence="12" id="KW-0007">Acetylation</keyword>
<evidence type="ECO:0000256" key="2">
    <source>
        <dbReference type="ARBA" id="ARBA00002106"/>
    </source>
</evidence>
<dbReference type="FunFam" id="2.40.320.10:FF:000005">
    <property type="entry name" value="Thiamine-triphosphatase"/>
    <property type="match status" value="1"/>
</dbReference>
<comment type="function">
    <text evidence="2">Hydrolase highly specific for thiamine triphosphate (ThTP).</text>
</comment>
<dbReference type="GO" id="GO:0042357">
    <property type="term" value="P:thiamine diphosphate metabolic process"/>
    <property type="evidence" value="ECO:0007669"/>
    <property type="project" value="TreeGrafter"/>
</dbReference>
<evidence type="ECO:0000256" key="1">
    <source>
        <dbReference type="ARBA" id="ARBA00001946"/>
    </source>
</evidence>
<evidence type="ECO:0000313" key="17">
    <source>
        <dbReference type="Proteomes" id="UP000558488"/>
    </source>
</evidence>
<keyword evidence="9" id="KW-0479">Metal-binding</keyword>
<evidence type="ECO:0000256" key="10">
    <source>
        <dbReference type="ARBA" id="ARBA00022801"/>
    </source>
</evidence>
<dbReference type="InterPro" id="IPR039582">
    <property type="entry name" value="THTPA"/>
</dbReference>
<evidence type="ECO:0000256" key="7">
    <source>
        <dbReference type="ARBA" id="ARBA00020088"/>
    </source>
</evidence>
<dbReference type="PROSITE" id="PS51707">
    <property type="entry name" value="CYTH"/>
    <property type="match status" value="1"/>
</dbReference>
<evidence type="ECO:0000313" key="16">
    <source>
        <dbReference type="EMBL" id="KAF6393999.1"/>
    </source>
</evidence>
<comment type="similarity">
    <text evidence="4">Belongs to the ThTPase family.</text>
</comment>
<evidence type="ECO:0000256" key="5">
    <source>
        <dbReference type="ARBA" id="ARBA00011245"/>
    </source>
</evidence>
<comment type="cofactor">
    <cofactor evidence="1">
        <name>Mg(2+)</name>
        <dbReference type="ChEBI" id="CHEBI:18420"/>
    </cofactor>
</comment>
<accession>A0A7J8B697</accession>
<sequence>MKEGDEPGGESTDGLVVVWCAATLVPEEMEGGEWGGSSDGSPGALGGRLVPGSHWHHIHQAWGVGRQKESDVRTQRRKCAIAKTPKEEGWRSWQSCLAPSQFPLKMARPSCPVVMAQGLIEVERKFVTGPETEGRLQELGGTLEHRVTFRDIYYDTPELNLMRTDYWLRQRENSGWELKIPGMAGVSGPHNVYLELTAEPEIVAQLYKVLGAEVLGAEGVAAVLGPLGLQEVASYVTNRSVWKLVLSRADQEELPLRVDLDTADFGYAVGEVEALVHKEAEVPAALEKINKLSSMLGVLAQESAPSKLIVYLQRFRPQDYQCLLEVYGSREKPEGTNDADSGLG</sequence>
<dbReference type="GO" id="GO:0050333">
    <property type="term" value="F:thiamine triphosphate phosphatase activity"/>
    <property type="evidence" value="ECO:0007669"/>
    <property type="project" value="UniProtKB-EC"/>
</dbReference>
<dbReference type="SMART" id="SM01118">
    <property type="entry name" value="CYTH"/>
    <property type="match status" value="1"/>
</dbReference>
<keyword evidence="17" id="KW-1185">Reference proteome</keyword>
<dbReference type="Pfam" id="PF01928">
    <property type="entry name" value="CYTH"/>
    <property type="match status" value="1"/>
</dbReference>
<evidence type="ECO:0000256" key="14">
    <source>
        <dbReference type="SAM" id="MobiDB-lite"/>
    </source>
</evidence>
<evidence type="ECO:0000256" key="11">
    <source>
        <dbReference type="ARBA" id="ARBA00022842"/>
    </source>
</evidence>
<dbReference type="SUPFAM" id="SSF55154">
    <property type="entry name" value="CYTH-like phosphatases"/>
    <property type="match status" value="1"/>
</dbReference>
<dbReference type="GO" id="GO:0005829">
    <property type="term" value="C:cytosol"/>
    <property type="evidence" value="ECO:0007669"/>
    <property type="project" value="UniProtKB-ARBA"/>
</dbReference>
<dbReference type="GO" id="GO:0006772">
    <property type="term" value="P:thiamine metabolic process"/>
    <property type="evidence" value="ECO:0007669"/>
    <property type="project" value="InterPro"/>
</dbReference>
<dbReference type="PANTHER" id="PTHR14586">
    <property type="entry name" value="THIAMINE-TRIPHOSPHATASE"/>
    <property type="match status" value="1"/>
</dbReference>
<dbReference type="GO" id="GO:0000287">
    <property type="term" value="F:magnesium ion binding"/>
    <property type="evidence" value="ECO:0007669"/>
    <property type="project" value="TreeGrafter"/>
</dbReference>
<feature type="domain" description="CYTH" evidence="15">
    <location>
        <begin position="119"/>
        <end position="315"/>
    </location>
</feature>
<keyword evidence="11" id="KW-0460">Magnesium</keyword>
<dbReference type="AlphaFoldDB" id="A0A7J8B697"/>
<evidence type="ECO:0000259" key="15">
    <source>
        <dbReference type="PROSITE" id="PS51707"/>
    </source>
</evidence>
<comment type="caution">
    <text evidence="16">The sequence shown here is derived from an EMBL/GenBank/DDBJ whole genome shotgun (WGS) entry which is preliminary data.</text>
</comment>
<keyword evidence="10" id="KW-0378">Hydrolase</keyword>
<evidence type="ECO:0000256" key="3">
    <source>
        <dbReference type="ARBA" id="ARBA00004496"/>
    </source>
</evidence>
<feature type="region of interest" description="Disordered" evidence="14">
    <location>
        <begin position="29"/>
        <end position="48"/>
    </location>
</feature>
<protein>
    <recommendedName>
        <fullName evidence="7">Thiamine-triphosphatase</fullName>
        <ecNumber evidence="6">3.6.1.28</ecNumber>
    </recommendedName>
</protein>
<evidence type="ECO:0000256" key="6">
    <source>
        <dbReference type="ARBA" id="ARBA00012378"/>
    </source>
</evidence>
<comment type="subunit">
    <text evidence="5">Monomer.</text>
</comment>
<dbReference type="InterPro" id="IPR033469">
    <property type="entry name" value="CYTH-like_dom_sf"/>
</dbReference>
<organism evidence="16 17">
    <name type="scientific">Pipistrellus kuhlii</name>
    <name type="common">Kuhl's pipistrelle</name>
    <dbReference type="NCBI Taxonomy" id="59472"/>
    <lineage>
        <taxon>Eukaryota</taxon>
        <taxon>Metazoa</taxon>
        <taxon>Chordata</taxon>
        <taxon>Craniata</taxon>
        <taxon>Vertebrata</taxon>
        <taxon>Euteleostomi</taxon>
        <taxon>Mammalia</taxon>
        <taxon>Eutheria</taxon>
        <taxon>Laurasiatheria</taxon>
        <taxon>Chiroptera</taxon>
        <taxon>Yangochiroptera</taxon>
        <taxon>Vespertilionidae</taxon>
        <taxon>Pipistrellus</taxon>
    </lineage>
</organism>
<proteinExistence type="inferred from homology"/>
<reference evidence="16 17" key="1">
    <citation type="journal article" date="2020" name="Nature">
        <title>Six reference-quality genomes reveal evolution of bat adaptations.</title>
        <authorList>
            <person name="Jebb D."/>
            <person name="Huang Z."/>
            <person name="Pippel M."/>
            <person name="Hughes G.M."/>
            <person name="Lavrichenko K."/>
            <person name="Devanna P."/>
            <person name="Winkler S."/>
            <person name="Jermiin L.S."/>
            <person name="Skirmuntt E.C."/>
            <person name="Katzourakis A."/>
            <person name="Burkitt-Gray L."/>
            <person name="Ray D.A."/>
            <person name="Sullivan K.A.M."/>
            <person name="Roscito J.G."/>
            <person name="Kirilenko B.M."/>
            <person name="Davalos L.M."/>
            <person name="Corthals A.P."/>
            <person name="Power M.L."/>
            <person name="Jones G."/>
            <person name="Ransome R.D."/>
            <person name="Dechmann D.K.N."/>
            <person name="Locatelli A.G."/>
            <person name="Puechmaille S.J."/>
            <person name="Fedrigo O."/>
            <person name="Jarvis E.D."/>
            <person name="Hiller M."/>
            <person name="Vernes S.C."/>
            <person name="Myers E.W."/>
            <person name="Teeling E.C."/>
        </authorList>
    </citation>
    <scope>NUCLEOTIDE SEQUENCE [LARGE SCALE GENOMIC DNA]</scope>
    <source>
        <strain evidence="16">MPipKuh1</strain>
        <tissue evidence="16">Flight muscle</tissue>
    </source>
</reference>
<dbReference type="InterPro" id="IPR012177">
    <property type="entry name" value="ThTPase_euk"/>
</dbReference>
<dbReference type="CDD" id="cd07758">
    <property type="entry name" value="ThTPase"/>
    <property type="match status" value="1"/>
</dbReference>
<dbReference type="Proteomes" id="UP000558488">
    <property type="component" value="Unassembled WGS sequence"/>
</dbReference>
<feature type="compositionally biased region" description="Gly residues" evidence="14">
    <location>
        <begin position="32"/>
        <end position="46"/>
    </location>
</feature>
<evidence type="ECO:0000256" key="4">
    <source>
        <dbReference type="ARBA" id="ARBA00008181"/>
    </source>
</evidence>
<comment type="subcellular location">
    <subcellularLocation>
        <location evidence="3">Cytoplasm</location>
    </subcellularLocation>
</comment>
<evidence type="ECO:0000256" key="12">
    <source>
        <dbReference type="ARBA" id="ARBA00022990"/>
    </source>
</evidence>
<gene>
    <name evidence="16" type="ORF">mPipKuh1_017389</name>
</gene>
<keyword evidence="8" id="KW-0963">Cytoplasm</keyword>
<evidence type="ECO:0000256" key="9">
    <source>
        <dbReference type="ARBA" id="ARBA00022723"/>
    </source>
</evidence>
<name>A0A7J8B697_PIPKU</name>
<evidence type="ECO:0000256" key="13">
    <source>
        <dbReference type="ARBA" id="ARBA00048194"/>
    </source>
</evidence>